<dbReference type="Pfam" id="PF01447">
    <property type="entry name" value="Peptidase_M4"/>
    <property type="match status" value="1"/>
</dbReference>
<keyword evidence="4 9" id="KW-0732">Signal</keyword>
<dbReference type="Gene3D" id="2.60.120.380">
    <property type="match status" value="1"/>
</dbReference>
<dbReference type="Gene3D" id="3.10.450.490">
    <property type="match status" value="1"/>
</dbReference>
<dbReference type="Gene3D" id="3.10.170.10">
    <property type="match status" value="1"/>
</dbReference>
<keyword evidence="3" id="KW-0479">Metal-binding</keyword>
<keyword evidence="9" id="KW-0964">Secreted</keyword>
<organism evidence="14 15">
    <name type="scientific">Dyella koreensis</name>
    <dbReference type="NCBI Taxonomy" id="311235"/>
    <lineage>
        <taxon>Bacteria</taxon>
        <taxon>Pseudomonadati</taxon>
        <taxon>Pseudomonadota</taxon>
        <taxon>Gammaproteobacteria</taxon>
        <taxon>Lysobacterales</taxon>
        <taxon>Rhodanobacteraceae</taxon>
        <taxon>Dyella</taxon>
    </lineage>
</organism>
<evidence type="ECO:0000259" key="13">
    <source>
        <dbReference type="Pfam" id="PF07504"/>
    </source>
</evidence>
<comment type="subcellular location">
    <subcellularLocation>
        <location evidence="9">Secreted</location>
    </subcellularLocation>
</comment>
<dbReference type="InterPro" id="IPR027268">
    <property type="entry name" value="Peptidase_M4/M1_CTD_sf"/>
</dbReference>
<protein>
    <recommendedName>
        <fullName evidence="9">Neutral metalloproteinase</fullName>
        <ecNumber evidence="9">3.4.24.-</ecNumber>
    </recommendedName>
</protein>
<keyword evidence="8" id="KW-0865">Zymogen</keyword>
<dbReference type="Pfam" id="PF02868">
    <property type="entry name" value="Peptidase_M4_C"/>
    <property type="match status" value="1"/>
</dbReference>
<dbReference type="InterPro" id="IPR011096">
    <property type="entry name" value="FTP_domain"/>
</dbReference>
<dbReference type="PANTHER" id="PTHR33794:SF1">
    <property type="entry name" value="BACILLOLYSIN"/>
    <property type="match status" value="1"/>
</dbReference>
<evidence type="ECO:0000313" key="15">
    <source>
        <dbReference type="Proteomes" id="UP001620408"/>
    </source>
</evidence>
<evidence type="ECO:0000256" key="6">
    <source>
        <dbReference type="ARBA" id="ARBA00022833"/>
    </source>
</evidence>
<accession>A0ABW8K7P2</accession>
<dbReference type="Gene3D" id="1.10.390.10">
    <property type="entry name" value="Neutral Protease Domain 2"/>
    <property type="match status" value="1"/>
</dbReference>
<evidence type="ECO:0000256" key="1">
    <source>
        <dbReference type="ARBA" id="ARBA00009388"/>
    </source>
</evidence>
<proteinExistence type="inferred from homology"/>
<comment type="cofactor">
    <cofactor evidence="9">
        <name>Zn(2+)</name>
        <dbReference type="ChEBI" id="CHEBI:29105"/>
    </cofactor>
</comment>
<comment type="function">
    <text evidence="9">Extracellular zinc metalloprotease.</text>
</comment>
<evidence type="ECO:0000259" key="11">
    <source>
        <dbReference type="Pfam" id="PF02868"/>
    </source>
</evidence>
<evidence type="ECO:0000256" key="4">
    <source>
        <dbReference type="ARBA" id="ARBA00022729"/>
    </source>
</evidence>
<keyword evidence="5 9" id="KW-0378">Hydrolase</keyword>
<keyword evidence="2 9" id="KW-0645">Protease</keyword>
<dbReference type="InterPro" id="IPR001570">
    <property type="entry name" value="Peptidase_M4_C_domain"/>
</dbReference>
<dbReference type="SUPFAM" id="SSF55486">
    <property type="entry name" value="Metalloproteases ('zincins'), catalytic domain"/>
    <property type="match status" value="1"/>
</dbReference>
<evidence type="ECO:0000256" key="7">
    <source>
        <dbReference type="ARBA" id="ARBA00023049"/>
    </source>
</evidence>
<dbReference type="InterPro" id="IPR050728">
    <property type="entry name" value="Zinc_Metalloprotease_M4"/>
</dbReference>
<evidence type="ECO:0000256" key="5">
    <source>
        <dbReference type="ARBA" id="ARBA00022801"/>
    </source>
</evidence>
<evidence type="ECO:0000313" key="14">
    <source>
        <dbReference type="EMBL" id="MFK2918901.1"/>
    </source>
</evidence>
<feature type="chain" id="PRO_5044959112" description="Neutral metalloproteinase" evidence="9">
    <location>
        <begin position="29"/>
        <end position="611"/>
    </location>
</feature>
<comment type="similarity">
    <text evidence="1 9">Belongs to the peptidase M4 family.</text>
</comment>
<dbReference type="Gene3D" id="3.10.450.40">
    <property type="match status" value="1"/>
</dbReference>
<evidence type="ECO:0000259" key="10">
    <source>
        <dbReference type="Pfam" id="PF01447"/>
    </source>
</evidence>
<comment type="caution">
    <text evidence="14">The sequence shown here is derived from an EMBL/GenBank/DDBJ whole genome shotgun (WGS) entry which is preliminary data.</text>
</comment>
<feature type="signal peptide" evidence="9">
    <location>
        <begin position="1"/>
        <end position="28"/>
    </location>
</feature>
<evidence type="ECO:0000256" key="3">
    <source>
        <dbReference type="ARBA" id="ARBA00022723"/>
    </source>
</evidence>
<dbReference type="Pfam" id="PF07504">
    <property type="entry name" value="FTP"/>
    <property type="match status" value="1"/>
</dbReference>
<feature type="domain" description="Peptidase M4 C-terminal" evidence="11">
    <location>
        <begin position="353"/>
        <end position="499"/>
    </location>
</feature>
<feature type="domain" description="Peptidase C-terminal archaeal/bacterial" evidence="12">
    <location>
        <begin position="530"/>
        <end position="596"/>
    </location>
</feature>
<evidence type="ECO:0000256" key="9">
    <source>
        <dbReference type="RuleBase" id="RU366073"/>
    </source>
</evidence>
<dbReference type="RefSeq" id="WP_379983481.1">
    <property type="nucleotide sequence ID" value="NZ_JADIKD010000012.1"/>
</dbReference>
<evidence type="ECO:0000256" key="2">
    <source>
        <dbReference type="ARBA" id="ARBA00022670"/>
    </source>
</evidence>
<dbReference type="InterPro" id="IPR013856">
    <property type="entry name" value="Peptidase_M4_domain"/>
</dbReference>
<dbReference type="PRINTS" id="PR00730">
    <property type="entry name" value="THERMOLYSIN"/>
</dbReference>
<dbReference type="CDD" id="cd09597">
    <property type="entry name" value="M4_TLP"/>
    <property type="match status" value="1"/>
</dbReference>
<dbReference type="EC" id="3.4.24.-" evidence="9"/>
<feature type="domain" description="Peptidase M4" evidence="10">
    <location>
        <begin position="211"/>
        <end position="350"/>
    </location>
</feature>
<name>A0ABW8K7P2_9GAMM</name>
<reference evidence="14 15" key="1">
    <citation type="submission" date="2020-10" db="EMBL/GenBank/DDBJ databases">
        <title>Phylogeny of dyella-like bacteria.</title>
        <authorList>
            <person name="Fu J."/>
        </authorList>
    </citation>
    <scope>NUCLEOTIDE SEQUENCE [LARGE SCALE GENOMIC DNA]</scope>
    <source>
        <strain evidence="14 15">BB4</strain>
    </source>
</reference>
<dbReference type="Pfam" id="PF04151">
    <property type="entry name" value="PPC"/>
    <property type="match status" value="1"/>
</dbReference>
<evidence type="ECO:0000256" key="8">
    <source>
        <dbReference type="ARBA" id="ARBA00023145"/>
    </source>
</evidence>
<keyword evidence="15" id="KW-1185">Reference proteome</keyword>
<feature type="domain" description="FTP" evidence="13">
    <location>
        <begin position="58"/>
        <end position="107"/>
    </location>
</feature>
<keyword evidence="7 9" id="KW-0482">Metalloprotease</keyword>
<gene>
    <name evidence="14" type="ORF">ISS97_16640</name>
</gene>
<dbReference type="Proteomes" id="UP001620408">
    <property type="component" value="Unassembled WGS sequence"/>
</dbReference>
<sequence>MNSAKIGYKHARVWLALVGLIGVTAAHAADVQKLRAQSLGVTPSNQLAARLGLSADNSFVARQATKTVRGTQVVRMQQYYKGVPVYGHSIAVEQDASGNSLSADGNLLQNAQVDLSSVTPRLSTAQALSSLRATKGFLPTTAQAPRNERADLYVYPDESGRARLVYLTSYVVDSPSPSRPTAIIDANTGQVIKQWEGLTNADATGPGGNAKTGKYNYGTDYPYLNVTQSGTSCSFQNTYVKTYNMNHATSGSGTLWSFTCSNSDEADVNGAYAPINDAHHFGGVVHDMYQAWFGAPPLNQVLLMRVHYGTSYENAFWDGTAMSFGDGASTFYPLVSLDVTGHEISHGFTEQHSNLAYSGQSGGMNEAFSDMAGEAAEFFDRNGQNDFLVGAEIFKSSSGALRYMCNPTQDGASIDNAANYYNGLDVHYSSGVYNKAFCLLAKTSGWDTKKAFEVFEGANAVYWTASSTFNDGACGVEKAAVDKGYTKADVTAAFTGVGVSCSGGGGGGTALQNGVAVTGLSGASGAVLNYTADIPAGARNLVVTISGGSGDADLYVKFGSTPTTSSYDCRPYRAGNSESCSFATPKTGKYYVQLRGYSSFSGVTLKATWTP</sequence>
<keyword evidence="6 9" id="KW-0862">Zinc</keyword>
<dbReference type="EMBL" id="JADIKD010000012">
    <property type="protein sequence ID" value="MFK2918901.1"/>
    <property type="molecule type" value="Genomic_DNA"/>
</dbReference>
<dbReference type="PANTHER" id="PTHR33794">
    <property type="entry name" value="BACILLOLYSIN"/>
    <property type="match status" value="1"/>
</dbReference>
<evidence type="ECO:0000259" key="12">
    <source>
        <dbReference type="Pfam" id="PF04151"/>
    </source>
</evidence>
<dbReference type="InterPro" id="IPR007280">
    <property type="entry name" value="Peptidase_C_arc/bac"/>
</dbReference>
<dbReference type="InterPro" id="IPR023612">
    <property type="entry name" value="Peptidase_M4"/>
</dbReference>